<feature type="non-terminal residue" evidence="2">
    <location>
        <position position="1"/>
    </location>
</feature>
<protein>
    <submittedName>
        <fullName evidence="2">Uncharacterized protein</fullName>
    </submittedName>
</protein>
<feature type="region of interest" description="Disordered" evidence="1">
    <location>
        <begin position="1"/>
        <end position="30"/>
    </location>
</feature>
<evidence type="ECO:0000256" key="1">
    <source>
        <dbReference type="SAM" id="MobiDB-lite"/>
    </source>
</evidence>
<evidence type="ECO:0000313" key="3">
    <source>
        <dbReference type="Proteomes" id="UP001189429"/>
    </source>
</evidence>
<dbReference type="EMBL" id="CAUYUJ010001596">
    <property type="protein sequence ID" value="CAK0796687.1"/>
    <property type="molecule type" value="Genomic_DNA"/>
</dbReference>
<dbReference type="Proteomes" id="UP001189429">
    <property type="component" value="Unassembled WGS sequence"/>
</dbReference>
<proteinExistence type="predicted"/>
<keyword evidence="3" id="KW-1185">Reference proteome</keyword>
<organism evidence="2 3">
    <name type="scientific">Prorocentrum cordatum</name>
    <dbReference type="NCBI Taxonomy" id="2364126"/>
    <lineage>
        <taxon>Eukaryota</taxon>
        <taxon>Sar</taxon>
        <taxon>Alveolata</taxon>
        <taxon>Dinophyceae</taxon>
        <taxon>Prorocentrales</taxon>
        <taxon>Prorocentraceae</taxon>
        <taxon>Prorocentrum</taxon>
    </lineage>
</organism>
<comment type="caution">
    <text evidence="2">The sequence shown here is derived from an EMBL/GenBank/DDBJ whole genome shotgun (WGS) entry which is preliminary data.</text>
</comment>
<reference evidence="2" key="1">
    <citation type="submission" date="2023-10" db="EMBL/GenBank/DDBJ databases">
        <authorList>
            <person name="Chen Y."/>
            <person name="Shah S."/>
            <person name="Dougan E. K."/>
            <person name="Thang M."/>
            <person name="Chan C."/>
        </authorList>
    </citation>
    <scope>NUCLEOTIDE SEQUENCE [LARGE SCALE GENOMIC DNA]</scope>
</reference>
<feature type="non-terminal residue" evidence="2">
    <location>
        <position position="120"/>
    </location>
</feature>
<gene>
    <name evidence="2" type="ORF">PCOR1329_LOCUS5998</name>
</gene>
<accession>A0ABN9PU13</accession>
<feature type="compositionally biased region" description="Low complexity" evidence="1">
    <location>
        <begin position="13"/>
        <end position="24"/>
    </location>
</feature>
<name>A0ABN9PU13_9DINO</name>
<evidence type="ECO:0000313" key="2">
    <source>
        <dbReference type="EMBL" id="CAK0796687.1"/>
    </source>
</evidence>
<sequence length="120" mass="12311">EDQGSARACARTLPSPLSCSRPSPATGWPRPPVLPGACRLGPRVVRRWWSPPDVADPSGWRGMLLLAALAAVATLPPAAGNAFFGSLHSNFVVNLDLEPSPPGGGEEALGGESHVIALAG</sequence>